<gene>
    <name evidence="1" type="ORF">VP01_1862g7</name>
</gene>
<protein>
    <submittedName>
        <fullName evidence="1">Uncharacterized protein</fullName>
    </submittedName>
</protein>
<dbReference type="EMBL" id="LAVV01006684">
    <property type="protein sequence ID" value="KNZ58788.1"/>
    <property type="molecule type" value="Genomic_DNA"/>
</dbReference>
<reference evidence="1 2" key="1">
    <citation type="submission" date="2015-08" db="EMBL/GenBank/DDBJ databases">
        <title>Next Generation Sequencing and Analysis of the Genome of Puccinia sorghi L Schw, the Causal Agent of Maize Common Rust.</title>
        <authorList>
            <person name="Rochi L."/>
            <person name="Burguener G."/>
            <person name="Darino M."/>
            <person name="Turjanski A."/>
            <person name="Kreff E."/>
            <person name="Dieguez M.J."/>
            <person name="Sacco F."/>
        </authorList>
    </citation>
    <scope>NUCLEOTIDE SEQUENCE [LARGE SCALE GENOMIC DNA]</scope>
    <source>
        <strain evidence="1 2">RO10H11247</strain>
    </source>
</reference>
<evidence type="ECO:0000313" key="2">
    <source>
        <dbReference type="Proteomes" id="UP000037035"/>
    </source>
</evidence>
<dbReference type="VEuPathDB" id="FungiDB:VP01_1862g7"/>
<comment type="caution">
    <text evidence="1">The sequence shown here is derived from an EMBL/GenBank/DDBJ whole genome shotgun (WGS) entry which is preliminary data.</text>
</comment>
<dbReference type="AlphaFoldDB" id="A0A0L6VDH0"/>
<dbReference type="OrthoDB" id="2157595at2759"/>
<dbReference type="STRING" id="27349.A0A0L6VDH0"/>
<organism evidence="1 2">
    <name type="scientific">Puccinia sorghi</name>
    <dbReference type="NCBI Taxonomy" id="27349"/>
    <lineage>
        <taxon>Eukaryota</taxon>
        <taxon>Fungi</taxon>
        <taxon>Dikarya</taxon>
        <taxon>Basidiomycota</taxon>
        <taxon>Pucciniomycotina</taxon>
        <taxon>Pucciniomycetes</taxon>
        <taxon>Pucciniales</taxon>
        <taxon>Pucciniaceae</taxon>
        <taxon>Puccinia</taxon>
    </lineage>
</organism>
<keyword evidence="2" id="KW-1185">Reference proteome</keyword>
<dbReference type="Proteomes" id="UP000037035">
    <property type="component" value="Unassembled WGS sequence"/>
</dbReference>
<accession>A0A0L6VDH0</accession>
<proteinExistence type="predicted"/>
<evidence type="ECO:0000313" key="1">
    <source>
        <dbReference type="EMBL" id="KNZ58788.1"/>
    </source>
</evidence>
<name>A0A0L6VDH0_9BASI</name>
<sequence>MVSLTVIQKISALQSSYNTARDWIGNTGTGILESEASNGVKTVDGMLSSTCHFISN</sequence>